<dbReference type="VEuPathDB" id="VectorBase:GBRI007620"/>
<sequence length="355" mass="41861">MASSNIKSGRFVTPLKKLRQKRADDTKSLQQTSVNLVVFQALNALQIIKNTTITNKLKLEPIPHFLYRWTQEHRPRNVSVDNVWFQRLLTDCNEESMAVEKLQIDITEIIAFMLLILNNYIEDGDPEEVQSLLNDAVSYVSYYEQLQKEMQDYKKSVYAKLAFDFISLMKKPKKTEPNPDELNLDNIKVRATLNYEDSRRCQMELMLNLTETELINKINEQNDILYDEVNCSAQTMNAYYFYQDELIRKYTKMERNYSNAEENLTHKTEVLKKKIQRLKDSYDFYQEEYRQIKEKISSILSINQVQAIRRAQLDRRLASKWTLMPKSSSRLIKLKKVKGAVKSQDVPEVLQLQKL</sequence>
<feature type="coiled-coil region" evidence="1">
    <location>
        <begin position="243"/>
        <end position="295"/>
    </location>
</feature>
<evidence type="ECO:0000313" key="2">
    <source>
        <dbReference type="EnsemblMetazoa" id="GBRI007620-PA"/>
    </source>
</evidence>
<proteinExistence type="predicted"/>
<keyword evidence="3" id="KW-1185">Reference proteome</keyword>
<organism evidence="2 3">
    <name type="scientific">Glossina brevipalpis</name>
    <dbReference type="NCBI Taxonomy" id="37001"/>
    <lineage>
        <taxon>Eukaryota</taxon>
        <taxon>Metazoa</taxon>
        <taxon>Ecdysozoa</taxon>
        <taxon>Arthropoda</taxon>
        <taxon>Hexapoda</taxon>
        <taxon>Insecta</taxon>
        <taxon>Pterygota</taxon>
        <taxon>Neoptera</taxon>
        <taxon>Endopterygota</taxon>
        <taxon>Diptera</taxon>
        <taxon>Brachycera</taxon>
        <taxon>Muscomorpha</taxon>
        <taxon>Hippoboscoidea</taxon>
        <taxon>Glossinidae</taxon>
        <taxon>Glossina</taxon>
    </lineage>
</organism>
<evidence type="ECO:0000256" key="1">
    <source>
        <dbReference type="SAM" id="Coils"/>
    </source>
</evidence>
<protein>
    <submittedName>
        <fullName evidence="2">Uncharacterized protein</fullName>
    </submittedName>
</protein>
<keyword evidence="1" id="KW-0175">Coiled coil</keyword>
<name>A0A1A9W652_9MUSC</name>
<reference evidence="2" key="2">
    <citation type="submission" date="2020-05" db="UniProtKB">
        <authorList>
            <consortium name="EnsemblMetazoa"/>
        </authorList>
    </citation>
    <scope>IDENTIFICATION</scope>
    <source>
        <strain evidence="2">IAEA</strain>
    </source>
</reference>
<dbReference type="EnsemblMetazoa" id="GBRI007620-RA">
    <property type="protein sequence ID" value="GBRI007620-PA"/>
    <property type="gene ID" value="GBRI007620"/>
</dbReference>
<evidence type="ECO:0000313" key="3">
    <source>
        <dbReference type="Proteomes" id="UP000091820"/>
    </source>
</evidence>
<dbReference type="Proteomes" id="UP000091820">
    <property type="component" value="Unassembled WGS sequence"/>
</dbReference>
<reference evidence="3" key="1">
    <citation type="submission" date="2014-03" db="EMBL/GenBank/DDBJ databases">
        <authorList>
            <person name="Aksoy S."/>
            <person name="Warren W."/>
            <person name="Wilson R.K."/>
        </authorList>
    </citation>
    <scope>NUCLEOTIDE SEQUENCE [LARGE SCALE GENOMIC DNA]</scope>
    <source>
        <strain evidence="3">IAEA</strain>
    </source>
</reference>
<dbReference type="AlphaFoldDB" id="A0A1A9W652"/>
<accession>A0A1A9W652</accession>